<accession>A0A367Y4Z1</accession>
<evidence type="ECO:0000256" key="3">
    <source>
        <dbReference type="ARBA" id="ARBA00022801"/>
    </source>
</evidence>
<evidence type="ECO:0000256" key="5">
    <source>
        <dbReference type="ARBA" id="ARBA00038063"/>
    </source>
</evidence>
<evidence type="ECO:0000256" key="2">
    <source>
        <dbReference type="ARBA" id="ARBA00022555"/>
    </source>
</evidence>
<keyword evidence="9" id="KW-1185">Reference proteome</keyword>
<keyword evidence="2" id="KW-0820">tRNA-binding</keyword>
<dbReference type="OrthoDB" id="1711136at2759"/>
<dbReference type="GO" id="GO:0000049">
    <property type="term" value="F:tRNA binding"/>
    <property type="evidence" value="ECO:0007669"/>
    <property type="project" value="UniProtKB-KW"/>
</dbReference>
<dbReference type="PANTHER" id="PTHR17224">
    <property type="entry name" value="PEPTIDYL-TRNA HYDROLASE"/>
    <property type="match status" value="1"/>
</dbReference>
<evidence type="ECO:0000313" key="8">
    <source>
        <dbReference type="EMBL" id="RCK60917.1"/>
    </source>
</evidence>
<dbReference type="NCBIfam" id="TIGR00447">
    <property type="entry name" value="pth"/>
    <property type="match status" value="1"/>
</dbReference>
<dbReference type="Pfam" id="PF01195">
    <property type="entry name" value="Pept_tRNA_hydro"/>
    <property type="match status" value="1"/>
</dbReference>
<gene>
    <name evidence="8" type="primary">pth_2</name>
    <name evidence="8" type="ORF">Cantr_08060</name>
</gene>
<keyword evidence="3 6" id="KW-0378">Hydrolase</keyword>
<dbReference type="InterPro" id="IPR036416">
    <property type="entry name" value="Pept_tRNA_hydro_sf"/>
</dbReference>
<evidence type="ECO:0000313" key="9">
    <source>
        <dbReference type="Proteomes" id="UP000253472"/>
    </source>
</evidence>
<dbReference type="PANTHER" id="PTHR17224:SF1">
    <property type="entry name" value="PEPTIDYL-TRNA HYDROLASE"/>
    <property type="match status" value="1"/>
</dbReference>
<dbReference type="EC" id="3.1.1.29" evidence="1 6"/>
<keyword evidence="4" id="KW-0694">RNA-binding</keyword>
<dbReference type="EMBL" id="QLNQ01000026">
    <property type="protein sequence ID" value="RCK60917.1"/>
    <property type="molecule type" value="Genomic_DNA"/>
</dbReference>
<evidence type="ECO:0000256" key="6">
    <source>
        <dbReference type="RuleBase" id="RU000673"/>
    </source>
</evidence>
<protein>
    <recommendedName>
        <fullName evidence="1 6">Peptidyl-tRNA hydrolase</fullName>
        <ecNumber evidence="1 6">3.1.1.29</ecNumber>
    </recommendedName>
</protein>
<organism evidence="8 9">
    <name type="scientific">Candida viswanathii</name>
    <dbReference type="NCBI Taxonomy" id="5486"/>
    <lineage>
        <taxon>Eukaryota</taxon>
        <taxon>Fungi</taxon>
        <taxon>Dikarya</taxon>
        <taxon>Ascomycota</taxon>
        <taxon>Saccharomycotina</taxon>
        <taxon>Pichiomycetes</taxon>
        <taxon>Debaryomycetaceae</taxon>
        <taxon>Candida/Lodderomyces clade</taxon>
        <taxon>Candida</taxon>
    </lineage>
</organism>
<reference evidence="8 9" key="1">
    <citation type="submission" date="2018-06" db="EMBL/GenBank/DDBJ databases">
        <title>Whole genome sequencing of Candida tropicalis (genome annotated by CSBL at Korea University).</title>
        <authorList>
            <person name="Ahn J."/>
        </authorList>
    </citation>
    <scope>NUCLEOTIDE SEQUENCE [LARGE SCALE GENOMIC DNA]</scope>
    <source>
        <strain evidence="8 9">ATCC 20962</strain>
    </source>
</reference>
<comment type="similarity">
    <text evidence="5 7">Belongs to the PTH family.</text>
</comment>
<comment type="caution">
    <text evidence="8">The sequence shown here is derived from an EMBL/GenBank/DDBJ whole genome shotgun (WGS) entry which is preliminary data.</text>
</comment>
<dbReference type="GO" id="GO:0004045">
    <property type="term" value="F:peptidyl-tRNA hydrolase activity"/>
    <property type="evidence" value="ECO:0007669"/>
    <property type="project" value="UniProtKB-EC"/>
</dbReference>
<dbReference type="Proteomes" id="UP000253472">
    <property type="component" value="Unassembled WGS sequence"/>
</dbReference>
<comment type="catalytic activity">
    <reaction evidence="6">
        <text>an N-acyl-L-alpha-aminoacyl-tRNA + H2O = an N-acyl-L-amino acid + a tRNA + H(+)</text>
        <dbReference type="Rhea" id="RHEA:54448"/>
        <dbReference type="Rhea" id="RHEA-COMP:10123"/>
        <dbReference type="Rhea" id="RHEA-COMP:13883"/>
        <dbReference type="ChEBI" id="CHEBI:15377"/>
        <dbReference type="ChEBI" id="CHEBI:15378"/>
        <dbReference type="ChEBI" id="CHEBI:59874"/>
        <dbReference type="ChEBI" id="CHEBI:78442"/>
        <dbReference type="ChEBI" id="CHEBI:138191"/>
        <dbReference type="EC" id="3.1.1.29"/>
    </reaction>
</comment>
<evidence type="ECO:0000256" key="1">
    <source>
        <dbReference type="ARBA" id="ARBA00013260"/>
    </source>
</evidence>
<dbReference type="PROSITE" id="PS01195">
    <property type="entry name" value="PEPT_TRNA_HYDROL_1"/>
    <property type="match status" value="1"/>
</dbReference>
<evidence type="ECO:0000256" key="7">
    <source>
        <dbReference type="RuleBase" id="RU004320"/>
    </source>
</evidence>
<dbReference type="Gene3D" id="3.40.50.1470">
    <property type="entry name" value="Peptidyl-tRNA hydrolase"/>
    <property type="match status" value="1"/>
</dbReference>
<dbReference type="AlphaFoldDB" id="A0A367Y4Z1"/>
<dbReference type="InterPro" id="IPR001328">
    <property type="entry name" value="Pept_tRNA_hydro"/>
</dbReference>
<dbReference type="SUPFAM" id="SSF53178">
    <property type="entry name" value="Peptidyl-tRNA hydrolase-like"/>
    <property type="match status" value="1"/>
</dbReference>
<dbReference type="InterPro" id="IPR018171">
    <property type="entry name" value="Pept_tRNA_hydro_CS"/>
</dbReference>
<sequence length="211" mass="24208">MLRGLLRPFLPFRLESTAKLPKRCLFIASIGNPEPAYEGTRHNAGHRLMNQLIEIYWKDHVYKEGPYYLSLKYPNLVLFKSNDSLMNIQGRVFQKHLTPTNRENMIVLHDELQRDLGKFQIRNPGTMSRGHNGLRSLDKCVGQKYRKLGIGIGRPSNGLVVDYVMGKFTQEEAEILDFEVFPKCVAALEKLIDEDLQQLKDVDESCDGINT</sequence>
<proteinExistence type="inferred from homology"/>
<dbReference type="STRING" id="5486.A0A367Y4Z1"/>
<evidence type="ECO:0000256" key="4">
    <source>
        <dbReference type="ARBA" id="ARBA00022884"/>
    </source>
</evidence>
<name>A0A367Y4Z1_9ASCO</name>